<dbReference type="EMBL" id="DUGH01000008">
    <property type="protein sequence ID" value="HIH15841.1"/>
    <property type="molecule type" value="Genomic_DNA"/>
</dbReference>
<dbReference type="GO" id="GO:0005524">
    <property type="term" value="F:ATP binding"/>
    <property type="evidence" value="ECO:0007669"/>
    <property type="project" value="UniProtKB-UniRule"/>
</dbReference>
<proteinExistence type="predicted"/>
<feature type="domain" description="ATP-cone" evidence="4">
    <location>
        <begin position="5"/>
        <end position="92"/>
    </location>
</feature>
<evidence type="ECO:0000256" key="1">
    <source>
        <dbReference type="ARBA" id="ARBA00022741"/>
    </source>
</evidence>
<dbReference type="PROSITE" id="PS51161">
    <property type="entry name" value="ATP_CONE"/>
    <property type="match status" value="1"/>
</dbReference>
<organism evidence="5 6">
    <name type="scientific">Candidatus Iainarchaeum sp</name>
    <dbReference type="NCBI Taxonomy" id="3101447"/>
    <lineage>
        <taxon>Archaea</taxon>
        <taxon>Candidatus Iainarchaeota</taxon>
        <taxon>Candidatus Iainarchaeia</taxon>
        <taxon>Candidatus Iainarchaeales</taxon>
        <taxon>Candidatus Iainarchaeaceae</taxon>
        <taxon>Candidatus Iainarchaeum</taxon>
    </lineage>
</organism>
<evidence type="ECO:0000259" key="4">
    <source>
        <dbReference type="PROSITE" id="PS51161"/>
    </source>
</evidence>
<dbReference type="Proteomes" id="UP000564964">
    <property type="component" value="Unassembled WGS sequence"/>
</dbReference>
<protein>
    <recommendedName>
        <fullName evidence="4">ATP-cone domain-containing protein</fullName>
    </recommendedName>
</protein>
<accession>A0A7J4JDK5</accession>
<sequence>MTHTLHIVKRKGHKEPFDEKKAYGSVYWACASAHVHKGECERIAAKAVKALNDFIQDKKEVDSGDLFDFLGRELEKHHKDAAYMFRSHRDLS</sequence>
<reference evidence="6" key="1">
    <citation type="journal article" date="2020" name="bioRxiv">
        <title>A rank-normalized archaeal taxonomy based on genome phylogeny resolves widespread incomplete and uneven classifications.</title>
        <authorList>
            <person name="Rinke C."/>
            <person name="Chuvochina M."/>
            <person name="Mussig A.J."/>
            <person name="Chaumeil P.-A."/>
            <person name="Waite D.W."/>
            <person name="Whitman W.B."/>
            <person name="Parks D.H."/>
            <person name="Hugenholtz P."/>
        </authorList>
    </citation>
    <scope>NUCLEOTIDE SEQUENCE [LARGE SCALE GENOMIC DNA]</scope>
</reference>
<keyword evidence="1 3" id="KW-0547">Nucleotide-binding</keyword>
<keyword evidence="2 3" id="KW-0067">ATP-binding</keyword>
<gene>
    <name evidence="5" type="ORF">HA252_00360</name>
</gene>
<evidence type="ECO:0000256" key="3">
    <source>
        <dbReference type="PROSITE-ProRule" id="PRU00492"/>
    </source>
</evidence>
<name>A0A7J4JDK5_9ARCH</name>
<evidence type="ECO:0000313" key="6">
    <source>
        <dbReference type="Proteomes" id="UP000564964"/>
    </source>
</evidence>
<dbReference type="InterPro" id="IPR005144">
    <property type="entry name" value="ATP-cone_dom"/>
</dbReference>
<evidence type="ECO:0000313" key="5">
    <source>
        <dbReference type="EMBL" id="HIH15841.1"/>
    </source>
</evidence>
<dbReference type="Pfam" id="PF03477">
    <property type="entry name" value="ATP-cone"/>
    <property type="match status" value="1"/>
</dbReference>
<dbReference type="AlphaFoldDB" id="A0A7J4JDK5"/>
<evidence type="ECO:0000256" key="2">
    <source>
        <dbReference type="ARBA" id="ARBA00022840"/>
    </source>
</evidence>
<comment type="caution">
    <text evidence="5">The sequence shown here is derived from an EMBL/GenBank/DDBJ whole genome shotgun (WGS) entry which is preliminary data.</text>
</comment>